<dbReference type="Pfam" id="PF02627">
    <property type="entry name" value="CMD"/>
    <property type="match status" value="1"/>
</dbReference>
<gene>
    <name evidence="2" type="ORF">ACFPME_01945</name>
</gene>
<dbReference type="PANTHER" id="PTHR35446:SF3">
    <property type="entry name" value="CMD DOMAIN-CONTAINING PROTEIN"/>
    <property type="match status" value="1"/>
</dbReference>
<comment type="caution">
    <text evidence="2">The sequence shown here is derived from an EMBL/GenBank/DDBJ whole genome shotgun (WGS) entry which is preliminary data.</text>
</comment>
<reference evidence="3" key="1">
    <citation type="journal article" date="2019" name="Int. J. Syst. Evol. Microbiol.">
        <title>The Global Catalogue of Microorganisms (GCM) 10K type strain sequencing project: providing services to taxonomists for standard genome sequencing and annotation.</title>
        <authorList>
            <consortium name="The Broad Institute Genomics Platform"/>
            <consortium name="The Broad Institute Genome Sequencing Center for Infectious Disease"/>
            <person name="Wu L."/>
            <person name="Ma J."/>
        </authorList>
    </citation>
    <scope>NUCLEOTIDE SEQUENCE [LARGE SCALE GENOMIC DNA]</scope>
    <source>
        <strain evidence="3">JCM 17130</strain>
    </source>
</reference>
<name>A0ABW0JHR3_9GAMM</name>
<evidence type="ECO:0000313" key="3">
    <source>
        <dbReference type="Proteomes" id="UP001596013"/>
    </source>
</evidence>
<dbReference type="InterPro" id="IPR029032">
    <property type="entry name" value="AhpD-like"/>
</dbReference>
<dbReference type="EMBL" id="JBHSMK010000002">
    <property type="protein sequence ID" value="MFC5435300.1"/>
    <property type="molecule type" value="Genomic_DNA"/>
</dbReference>
<keyword evidence="3" id="KW-1185">Reference proteome</keyword>
<dbReference type="NCBIfam" id="TIGR00778">
    <property type="entry name" value="ahpD_dom"/>
    <property type="match status" value="1"/>
</dbReference>
<organism evidence="2 3">
    <name type="scientific">Rhodanobacter umsongensis</name>
    <dbReference type="NCBI Taxonomy" id="633153"/>
    <lineage>
        <taxon>Bacteria</taxon>
        <taxon>Pseudomonadati</taxon>
        <taxon>Pseudomonadota</taxon>
        <taxon>Gammaproteobacteria</taxon>
        <taxon>Lysobacterales</taxon>
        <taxon>Rhodanobacteraceae</taxon>
        <taxon>Rhodanobacter</taxon>
    </lineage>
</organism>
<dbReference type="Gene3D" id="1.20.1290.10">
    <property type="entry name" value="AhpD-like"/>
    <property type="match status" value="1"/>
</dbReference>
<evidence type="ECO:0000313" key="2">
    <source>
        <dbReference type="EMBL" id="MFC5435300.1"/>
    </source>
</evidence>
<dbReference type="RefSeq" id="WP_377301473.1">
    <property type="nucleotide sequence ID" value="NZ_JBHSMK010000002.1"/>
</dbReference>
<dbReference type="SUPFAM" id="SSF69118">
    <property type="entry name" value="AhpD-like"/>
    <property type="match status" value="1"/>
</dbReference>
<accession>A0ABW0JHR3</accession>
<sequence>MTRLHTLAHDQADQETAELFDTIKRSIGKLPNVYATIGSNAPAVLAHVLGTGAALAKSSLSKREQEAINLAVSEATGCDYCVAAHTMTGKLAGYTAEQARELRTGSFVQDARIDALVKFALHLVQQRGTLDAAAVDALKATGFNDRQLVEIPLVVSAILFTNMVNRINDTTLDFPKVA</sequence>
<dbReference type="PANTHER" id="PTHR35446">
    <property type="entry name" value="SI:CH211-175M2.5"/>
    <property type="match status" value="1"/>
</dbReference>
<dbReference type="Proteomes" id="UP001596013">
    <property type="component" value="Unassembled WGS sequence"/>
</dbReference>
<proteinExistence type="predicted"/>
<dbReference type="InterPro" id="IPR004675">
    <property type="entry name" value="AhpD_core"/>
</dbReference>
<protein>
    <submittedName>
        <fullName evidence="2">Carboxymuconolactone decarboxylase family protein</fullName>
    </submittedName>
</protein>
<dbReference type="InterPro" id="IPR003779">
    <property type="entry name" value="CMD-like"/>
</dbReference>
<feature type="domain" description="Carboxymuconolactone decarboxylase-like" evidence="1">
    <location>
        <begin position="44"/>
        <end position="104"/>
    </location>
</feature>
<evidence type="ECO:0000259" key="1">
    <source>
        <dbReference type="Pfam" id="PF02627"/>
    </source>
</evidence>